<keyword evidence="2" id="KW-1133">Transmembrane helix</keyword>
<dbReference type="Proteomes" id="UP000199558">
    <property type="component" value="Unassembled WGS sequence"/>
</dbReference>
<dbReference type="AlphaFoldDB" id="A0A1A9BCC5"/>
<dbReference type="STRING" id="946078.GA0070622_4197"/>
<evidence type="ECO:0000256" key="2">
    <source>
        <dbReference type="SAM" id="Phobius"/>
    </source>
</evidence>
<evidence type="ECO:0000259" key="3">
    <source>
        <dbReference type="Pfam" id="PF00501"/>
    </source>
</evidence>
<dbReference type="PANTHER" id="PTHR43767">
    <property type="entry name" value="LONG-CHAIN-FATTY-ACID--COA LIGASE"/>
    <property type="match status" value="1"/>
</dbReference>
<dbReference type="InterPro" id="IPR025110">
    <property type="entry name" value="AMP-bd_C"/>
</dbReference>
<name>A0A1A9BCC5_9ACTN</name>
<evidence type="ECO:0000259" key="4">
    <source>
        <dbReference type="Pfam" id="PF13193"/>
    </source>
</evidence>
<feature type="transmembrane region" description="Helical" evidence="2">
    <location>
        <begin position="260"/>
        <end position="282"/>
    </location>
</feature>
<feature type="domain" description="AMP-binding enzyme C-terminal" evidence="4">
    <location>
        <begin position="471"/>
        <end position="545"/>
    </location>
</feature>
<proteinExistence type="predicted"/>
<dbReference type="GO" id="GO:0016878">
    <property type="term" value="F:acid-thiol ligase activity"/>
    <property type="evidence" value="ECO:0007669"/>
    <property type="project" value="UniProtKB-ARBA"/>
</dbReference>
<sequence length="559" mass="59491">MDATDRRPWTRSYAPGVPAEVPEPDGSLVDLLTDAARRFGPRVALDFYGATTTFTELADQVARAAEALRRLGVGPGDRVALVLPNCPQHVVAFYAVLRLGAVVVEHNPLYTADELDRQLTDHGARVAVVWDKVAPLVAGRGSVRTVVAVDLTSALPRLKRWALRLPLPKVRAARAAMTAPAPGAAAWSELVAAAGPLPSAHPGPEAGDVALLQYTGGTTGVPKGAVLTHRNLRANAAQGRAWVPGLRDGAETVYAVLPLFHAYGLTLCLTFAVGIGATLVLFPRFDADQVLDATRRRPPTFLPAVPPVYARLATAARERGVDLTSIRYAISGAMALPPATVDLWEQVTGGLLVEGYGMTETSPITLGNPVAPTRRPGTVGVPFPSTDVRIVDPEDLDRDRAPGEAGELLVRGPQVFAGYWNRPEETAKVLLPGGWLRTGDIVTMDADGFVTVVDRIKELIITGGFNVYPSEVEEALRRIPGVREAAAVGLPTDDGEEVVAAVVLDAAVGGTPEAIRTACRTHLAGYKVPRRVVVVEDLPRSQIGKILRRAVRDQLRSDG</sequence>
<gene>
    <name evidence="5" type="ORF">GA0070622_4197</name>
</gene>
<dbReference type="NCBIfam" id="NF004114">
    <property type="entry name" value="PRK05605.1"/>
    <property type="match status" value="1"/>
</dbReference>
<protein>
    <submittedName>
        <fullName evidence="5">Long-chain acyl-CoA synthetase</fullName>
    </submittedName>
</protein>
<dbReference type="CDD" id="cd05936">
    <property type="entry name" value="FC-FACS_FadD_like"/>
    <property type="match status" value="1"/>
</dbReference>
<dbReference type="EMBL" id="FLRH01000003">
    <property type="protein sequence ID" value="SBT67145.1"/>
    <property type="molecule type" value="Genomic_DNA"/>
</dbReference>
<feature type="domain" description="AMP-dependent synthetase/ligase" evidence="3">
    <location>
        <begin position="33"/>
        <end position="420"/>
    </location>
</feature>
<evidence type="ECO:0000256" key="1">
    <source>
        <dbReference type="SAM" id="MobiDB-lite"/>
    </source>
</evidence>
<dbReference type="Pfam" id="PF00501">
    <property type="entry name" value="AMP-binding"/>
    <property type="match status" value="1"/>
</dbReference>
<accession>A0A1A9BCC5</accession>
<dbReference type="InterPro" id="IPR042099">
    <property type="entry name" value="ANL_N_sf"/>
</dbReference>
<keyword evidence="2" id="KW-0472">Membrane</keyword>
<dbReference type="SUPFAM" id="SSF56801">
    <property type="entry name" value="Acetyl-CoA synthetase-like"/>
    <property type="match status" value="1"/>
</dbReference>
<evidence type="ECO:0000313" key="5">
    <source>
        <dbReference type="EMBL" id="SBT67145.1"/>
    </source>
</evidence>
<dbReference type="PANTHER" id="PTHR43767:SF1">
    <property type="entry name" value="NONRIBOSOMAL PEPTIDE SYNTHASE PES1 (EUROFUNG)-RELATED"/>
    <property type="match status" value="1"/>
</dbReference>
<keyword evidence="6" id="KW-1185">Reference proteome</keyword>
<dbReference type="RefSeq" id="WP_091576394.1">
    <property type="nucleotide sequence ID" value="NZ_FLRH01000003.1"/>
</dbReference>
<dbReference type="InterPro" id="IPR050237">
    <property type="entry name" value="ATP-dep_AMP-bd_enzyme"/>
</dbReference>
<dbReference type="InterPro" id="IPR045851">
    <property type="entry name" value="AMP-bd_C_sf"/>
</dbReference>
<organism evidence="5 6">
    <name type="scientific">Micromonospora sediminicola</name>
    <dbReference type="NCBI Taxonomy" id="946078"/>
    <lineage>
        <taxon>Bacteria</taxon>
        <taxon>Bacillati</taxon>
        <taxon>Actinomycetota</taxon>
        <taxon>Actinomycetes</taxon>
        <taxon>Micromonosporales</taxon>
        <taxon>Micromonosporaceae</taxon>
        <taxon>Micromonospora</taxon>
    </lineage>
</organism>
<feature type="region of interest" description="Disordered" evidence="1">
    <location>
        <begin position="1"/>
        <end position="21"/>
    </location>
</feature>
<keyword evidence="2" id="KW-0812">Transmembrane</keyword>
<evidence type="ECO:0000313" key="6">
    <source>
        <dbReference type="Proteomes" id="UP000199558"/>
    </source>
</evidence>
<dbReference type="PROSITE" id="PS00455">
    <property type="entry name" value="AMP_BINDING"/>
    <property type="match status" value="1"/>
</dbReference>
<dbReference type="Gene3D" id="3.40.50.12780">
    <property type="entry name" value="N-terminal domain of ligase-like"/>
    <property type="match status" value="1"/>
</dbReference>
<dbReference type="Pfam" id="PF13193">
    <property type="entry name" value="AMP-binding_C"/>
    <property type="match status" value="1"/>
</dbReference>
<reference evidence="6" key="1">
    <citation type="submission" date="2016-06" db="EMBL/GenBank/DDBJ databases">
        <authorList>
            <person name="Varghese N."/>
            <person name="Submissions Spin"/>
        </authorList>
    </citation>
    <scope>NUCLEOTIDE SEQUENCE [LARGE SCALE GENOMIC DNA]</scope>
    <source>
        <strain evidence="6">DSM 45794</strain>
    </source>
</reference>
<dbReference type="InterPro" id="IPR020845">
    <property type="entry name" value="AMP-binding_CS"/>
</dbReference>
<dbReference type="Gene3D" id="3.30.300.30">
    <property type="match status" value="1"/>
</dbReference>
<dbReference type="InterPro" id="IPR000873">
    <property type="entry name" value="AMP-dep_synth/lig_dom"/>
</dbReference>
<dbReference type="OrthoDB" id="9803968at2"/>